<organism evidence="9 10">
    <name type="scientific">Daubentonia madagascariensis</name>
    <name type="common">Aye-aye</name>
    <name type="synonym">Sciurus madagascariensis</name>
    <dbReference type="NCBI Taxonomy" id="31869"/>
    <lineage>
        <taxon>Eukaryota</taxon>
        <taxon>Metazoa</taxon>
        <taxon>Chordata</taxon>
        <taxon>Craniata</taxon>
        <taxon>Vertebrata</taxon>
        <taxon>Euteleostomi</taxon>
        <taxon>Mammalia</taxon>
        <taxon>Eutheria</taxon>
        <taxon>Euarchontoglires</taxon>
        <taxon>Primates</taxon>
        <taxon>Strepsirrhini</taxon>
        <taxon>Chiromyiformes</taxon>
        <taxon>Daubentoniidae</taxon>
        <taxon>Daubentonia</taxon>
    </lineage>
</organism>
<evidence type="ECO:0000256" key="6">
    <source>
        <dbReference type="RuleBase" id="RU000682"/>
    </source>
</evidence>
<evidence type="ECO:0000256" key="3">
    <source>
        <dbReference type="ARBA" id="ARBA00023155"/>
    </source>
</evidence>
<dbReference type="SUPFAM" id="SSF46689">
    <property type="entry name" value="Homeodomain-like"/>
    <property type="match status" value="1"/>
</dbReference>
<feature type="non-terminal residue" evidence="9">
    <location>
        <position position="191"/>
    </location>
</feature>
<evidence type="ECO:0000259" key="8">
    <source>
        <dbReference type="PROSITE" id="PS50071"/>
    </source>
</evidence>
<evidence type="ECO:0000256" key="2">
    <source>
        <dbReference type="ARBA" id="ARBA00023125"/>
    </source>
</evidence>
<dbReference type="PANTHER" id="PTHR45793">
    <property type="entry name" value="HOMEOBOX PROTEIN"/>
    <property type="match status" value="1"/>
</dbReference>
<evidence type="ECO:0000313" key="9">
    <source>
        <dbReference type="EMBL" id="KAL2763222.1"/>
    </source>
</evidence>
<sequence length="191" mass="21471">PAKPTKTRRRQRTNFSLEQLKILKEEFEKTMHPDWVTIQELASRLHLDESVIKTWFKNQCARWKKQQQQQQQTQPSLSPGASNQTSLVKEEETPLPISAANTHPMSPGISDASYHDPNEPSGIKKPGGTGASVCNSSWDSLPFDIQQICLGDSDPPWASIPCEIDELVLLYNLPGEEDPSTLDQYLFPVCL</sequence>
<comment type="subcellular location">
    <subcellularLocation>
        <location evidence="1 5 6">Nucleus</location>
    </subcellularLocation>
</comment>
<evidence type="ECO:0000256" key="7">
    <source>
        <dbReference type="SAM" id="MobiDB-lite"/>
    </source>
</evidence>
<gene>
    <name evidence="9" type="ORF">WCI35_031696</name>
</gene>
<dbReference type="InterPro" id="IPR009057">
    <property type="entry name" value="Homeodomain-like_sf"/>
</dbReference>
<evidence type="ECO:0000313" key="10">
    <source>
        <dbReference type="Proteomes" id="UP001610411"/>
    </source>
</evidence>
<evidence type="ECO:0000256" key="5">
    <source>
        <dbReference type="PROSITE-ProRule" id="PRU00108"/>
    </source>
</evidence>
<keyword evidence="2 5" id="KW-0238">DNA-binding</keyword>
<feature type="compositionally biased region" description="Polar residues" evidence="7">
    <location>
        <begin position="75"/>
        <end position="87"/>
    </location>
</feature>
<comment type="caution">
    <text evidence="9">The sequence shown here is derived from an EMBL/GenBank/DDBJ whole genome shotgun (WGS) entry which is preliminary data.</text>
</comment>
<dbReference type="Pfam" id="PF00046">
    <property type="entry name" value="Homeodomain"/>
    <property type="match status" value="1"/>
</dbReference>
<dbReference type="EMBL" id="JBFSEQ010000013">
    <property type="protein sequence ID" value="KAL2763222.1"/>
    <property type="molecule type" value="Genomic_DNA"/>
</dbReference>
<evidence type="ECO:0000256" key="1">
    <source>
        <dbReference type="ARBA" id="ARBA00004123"/>
    </source>
</evidence>
<feature type="non-terminal residue" evidence="9">
    <location>
        <position position="1"/>
    </location>
</feature>
<dbReference type="Gene3D" id="1.10.10.60">
    <property type="entry name" value="Homeodomain-like"/>
    <property type="match status" value="1"/>
</dbReference>
<proteinExistence type="predicted"/>
<dbReference type="InterPro" id="IPR001356">
    <property type="entry name" value="HD"/>
</dbReference>
<feature type="DNA-binding region" description="Homeobox" evidence="5">
    <location>
        <begin position="8"/>
        <end position="67"/>
    </location>
</feature>
<name>A0ABD2D8R6_DAUMA</name>
<dbReference type="SMART" id="SM00389">
    <property type="entry name" value="HOX"/>
    <property type="match status" value="1"/>
</dbReference>
<keyword evidence="10" id="KW-1185">Reference proteome</keyword>
<dbReference type="PANTHER" id="PTHR45793:SF18">
    <property type="entry name" value="PAIRED-LIKE HOMEODOMAIN TRANSCRIPTION FACTOR LEUTX"/>
    <property type="match status" value="1"/>
</dbReference>
<dbReference type="PROSITE" id="PS50071">
    <property type="entry name" value="HOMEOBOX_2"/>
    <property type="match status" value="1"/>
</dbReference>
<evidence type="ECO:0000256" key="4">
    <source>
        <dbReference type="ARBA" id="ARBA00023242"/>
    </source>
</evidence>
<reference evidence="9 10" key="1">
    <citation type="journal article" date="2024" name="G3 (Bethesda)">
        <title>A hybrid genome assembly of the endangered aye-aye (Daubentonia madagascariensis).</title>
        <authorList>
            <person name="Versoza C.J."/>
            <person name="Pfeifer S.P."/>
        </authorList>
    </citation>
    <scope>NUCLEOTIDE SEQUENCE [LARGE SCALE GENOMIC DNA]</scope>
    <source>
        <strain evidence="9">6821</strain>
    </source>
</reference>
<dbReference type="GO" id="GO:0005634">
    <property type="term" value="C:nucleus"/>
    <property type="evidence" value="ECO:0007669"/>
    <property type="project" value="UniProtKB-SubCell"/>
</dbReference>
<keyword evidence="4 5" id="KW-0539">Nucleus</keyword>
<feature type="region of interest" description="Disordered" evidence="7">
    <location>
        <begin position="66"/>
        <end position="129"/>
    </location>
</feature>
<dbReference type="PROSITE" id="PS00027">
    <property type="entry name" value="HOMEOBOX_1"/>
    <property type="match status" value="1"/>
</dbReference>
<feature type="domain" description="Homeobox" evidence="8">
    <location>
        <begin position="6"/>
        <end position="66"/>
    </location>
</feature>
<dbReference type="GO" id="GO:0003677">
    <property type="term" value="F:DNA binding"/>
    <property type="evidence" value="ECO:0007669"/>
    <property type="project" value="UniProtKB-UniRule"/>
</dbReference>
<accession>A0ABD2D8R6</accession>
<dbReference type="InterPro" id="IPR017970">
    <property type="entry name" value="Homeobox_CS"/>
</dbReference>
<dbReference type="Proteomes" id="UP001610411">
    <property type="component" value="Unassembled WGS sequence"/>
</dbReference>
<protein>
    <submittedName>
        <fullName evidence="9">Paired-like homeodomain transcription factor LEUTX isoform 1</fullName>
    </submittedName>
</protein>
<keyword evidence="3 5" id="KW-0371">Homeobox</keyword>
<dbReference type="CDD" id="cd00086">
    <property type="entry name" value="homeodomain"/>
    <property type="match status" value="1"/>
</dbReference>
<dbReference type="AlphaFoldDB" id="A0ABD2D8R6"/>